<dbReference type="Proteomes" id="UP000752171">
    <property type="component" value="Unassembled WGS sequence"/>
</dbReference>
<comment type="caution">
    <text evidence="3">The sequence shown here is derived from an EMBL/GenBank/DDBJ whole genome shotgun (WGS) entry which is preliminary data.</text>
</comment>
<accession>A0A8T2MA43</accession>
<name>A0A8T2MA43_ASTMX</name>
<evidence type="ECO:0000313" key="4">
    <source>
        <dbReference type="Proteomes" id="UP000752171"/>
    </source>
</evidence>
<gene>
    <name evidence="3" type="ORF">AMEX_G5725</name>
</gene>
<organism evidence="3 4">
    <name type="scientific">Astyanax mexicanus</name>
    <name type="common">Blind cave fish</name>
    <name type="synonym">Astyanax fasciatus mexicanus</name>
    <dbReference type="NCBI Taxonomy" id="7994"/>
    <lineage>
        <taxon>Eukaryota</taxon>
        <taxon>Metazoa</taxon>
        <taxon>Chordata</taxon>
        <taxon>Craniata</taxon>
        <taxon>Vertebrata</taxon>
        <taxon>Euteleostomi</taxon>
        <taxon>Actinopterygii</taxon>
        <taxon>Neopterygii</taxon>
        <taxon>Teleostei</taxon>
        <taxon>Ostariophysi</taxon>
        <taxon>Characiformes</taxon>
        <taxon>Characoidei</taxon>
        <taxon>Acestrorhamphidae</taxon>
        <taxon>Acestrorhamphinae</taxon>
        <taxon>Astyanax</taxon>
    </lineage>
</organism>
<reference evidence="3 4" key="1">
    <citation type="submission" date="2021-07" db="EMBL/GenBank/DDBJ databases">
        <authorList>
            <person name="Imarazene B."/>
            <person name="Zahm M."/>
            <person name="Klopp C."/>
            <person name="Cabau C."/>
            <person name="Beille S."/>
            <person name="Jouanno E."/>
            <person name="Castinel A."/>
            <person name="Lluch J."/>
            <person name="Gil L."/>
            <person name="Kuchtly C."/>
            <person name="Lopez Roques C."/>
            <person name="Donnadieu C."/>
            <person name="Parrinello H."/>
            <person name="Journot L."/>
            <person name="Du K."/>
            <person name="Schartl M."/>
            <person name="Retaux S."/>
            <person name="Guiguen Y."/>
        </authorList>
    </citation>
    <scope>NUCLEOTIDE SEQUENCE [LARGE SCALE GENOMIC DNA]</scope>
    <source>
        <strain evidence="3">Pach_M1</strain>
        <tissue evidence="3">Testis</tissue>
    </source>
</reference>
<protein>
    <submittedName>
        <fullName evidence="3">Uncharacterized protein</fullName>
    </submittedName>
</protein>
<feature type="transmembrane region" description="Helical" evidence="2">
    <location>
        <begin position="60"/>
        <end position="81"/>
    </location>
</feature>
<keyword evidence="2" id="KW-1133">Transmembrane helix</keyword>
<evidence type="ECO:0000256" key="2">
    <source>
        <dbReference type="SAM" id="Phobius"/>
    </source>
</evidence>
<evidence type="ECO:0000313" key="3">
    <source>
        <dbReference type="EMBL" id="KAG9280117.1"/>
    </source>
</evidence>
<proteinExistence type="predicted"/>
<feature type="transmembrane region" description="Helical" evidence="2">
    <location>
        <begin position="101"/>
        <end position="126"/>
    </location>
</feature>
<dbReference type="AlphaFoldDB" id="A0A8T2MA43"/>
<dbReference type="EMBL" id="JAICCE010000003">
    <property type="protein sequence ID" value="KAG9280117.1"/>
    <property type="molecule type" value="Genomic_DNA"/>
</dbReference>
<feature type="transmembrane region" description="Helical" evidence="2">
    <location>
        <begin position="6"/>
        <end position="39"/>
    </location>
</feature>
<keyword evidence="2" id="KW-0812">Transmembrane</keyword>
<evidence type="ECO:0000256" key="1">
    <source>
        <dbReference type="SAM" id="MobiDB-lite"/>
    </source>
</evidence>
<feature type="compositionally biased region" description="Basic residues" evidence="1">
    <location>
        <begin position="165"/>
        <end position="184"/>
    </location>
</feature>
<sequence length="184" mass="20510">MHCSTVLLIHCFTVLVFIGSSVLIIRNILIFCALTVLLTEADLDAGKHTFHTPAADQLTLITWAAVWLYGGISVMSFMFIFTESMNSPVSPDQPNENPMLLVVVFVSDVCERAVAGCVVYIFYIVYMLRMRDCEFSSSENESPESEEAVKAAPVQRNTKSNNPAPRKRSKPVAASKKRTRSFRP</sequence>
<keyword evidence="2" id="KW-0472">Membrane</keyword>
<feature type="region of interest" description="Disordered" evidence="1">
    <location>
        <begin position="137"/>
        <end position="184"/>
    </location>
</feature>